<dbReference type="EMBL" id="JAIWYP010000010">
    <property type="protein sequence ID" value="KAH3750145.1"/>
    <property type="molecule type" value="Genomic_DNA"/>
</dbReference>
<sequence>MNPDQMFVKKKSDYNLKIASDNRQTCYISGICILPSGETIVEEYTYKRVNKLDKHYNVSSDSPNLSEVTIPFENIV</sequence>
<dbReference type="Proteomes" id="UP000828390">
    <property type="component" value="Unassembled WGS sequence"/>
</dbReference>
<evidence type="ECO:0000313" key="1">
    <source>
        <dbReference type="EMBL" id="KAH3750145.1"/>
    </source>
</evidence>
<protein>
    <submittedName>
        <fullName evidence="1">Uncharacterized protein</fullName>
    </submittedName>
</protein>
<comment type="caution">
    <text evidence="1">The sequence shown here is derived from an EMBL/GenBank/DDBJ whole genome shotgun (WGS) entry which is preliminary data.</text>
</comment>
<keyword evidence="2" id="KW-1185">Reference proteome</keyword>
<reference evidence="1" key="2">
    <citation type="submission" date="2020-11" db="EMBL/GenBank/DDBJ databases">
        <authorList>
            <person name="McCartney M.A."/>
            <person name="Auch B."/>
            <person name="Kono T."/>
            <person name="Mallez S."/>
            <person name="Becker A."/>
            <person name="Gohl D.M."/>
            <person name="Silverstein K.A.T."/>
            <person name="Koren S."/>
            <person name="Bechman K.B."/>
            <person name="Herman A."/>
            <person name="Abrahante J.E."/>
            <person name="Garbe J."/>
        </authorList>
    </citation>
    <scope>NUCLEOTIDE SEQUENCE</scope>
    <source>
        <strain evidence="1">Duluth1</strain>
        <tissue evidence="1">Whole animal</tissue>
    </source>
</reference>
<organism evidence="1 2">
    <name type="scientific">Dreissena polymorpha</name>
    <name type="common">Zebra mussel</name>
    <name type="synonym">Mytilus polymorpha</name>
    <dbReference type="NCBI Taxonomy" id="45954"/>
    <lineage>
        <taxon>Eukaryota</taxon>
        <taxon>Metazoa</taxon>
        <taxon>Spiralia</taxon>
        <taxon>Lophotrochozoa</taxon>
        <taxon>Mollusca</taxon>
        <taxon>Bivalvia</taxon>
        <taxon>Autobranchia</taxon>
        <taxon>Heteroconchia</taxon>
        <taxon>Euheterodonta</taxon>
        <taxon>Imparidentia</taxon>
        <taxon>Neoheterodontei</taxon>
        <taxon>Myida</taxon>
        <taxon>Dreissenoidea</taxon>
        <taxon>Dreissenidae</taxon>
        <taxon>Dreissena</taxon>
    </lineage>
</organism>
<evidence type="ECO:0000313" key="2">
    <source>
        <dbReference type="Proteomes" id="UP000828390"/>
    </source>
</evidence>
<gene>
    <name evidence="1" type="ORF">DPMN_184663</name>
</gene>
<reference evidence="1" key="1">
    <citation type="journal article" date="2019" name="bioRxiv">
        <title>The Genome of the Zebra Mussel, Dreissena polymorpha: A Resource for Invasive Species Research.</title>
        <authorList>
            <person name="McCartney M.A."/>
            <person name="Auch B."/>
            <person name="Kono T."/>
            <person name="Mallez S."/>
            <person name="Zhang Y."/>
            <person name="Obille A."/>
            <person name="Becker A."/>
            <person name="Abrahante J.E."/>
            <person name="Garbe J."/>
            <person name="Badalamenti J.P."/>
            <person name="Herman A."/>
            <person name="Mangelson H."/>
            <person name="Liachko I."/>
            <person name="Sullivan S."/>
            <person name="Sone E.D."/>
            <person name="Koren S."/>
            <person name="Silverstein K.A.T."/>
            <person name="Beckman K.B."/>
            <person name="Gohl D.M."/>
        </authorList>
    </citation>
    <scope>NUCLEOTIDE SEQUENCE</scope>
    <source>
        <strain evidence="1">Duluth1</strain>
        <tissue evidence="1">Whole animal</tissue>
    </source>
</reference>
<dbReference type="AlphaFoldDB" id="A0A9D4I6L1"/>
<name>A0A9D4I6L1_DREPO</name>
<proteinExistence type="predicted"/>
<accession>A0A9D4I6L1</accession>